<proteinExistence type="predicted"/>
<name>A0A7R9U226_9STRA</name>
<accession>A0A7R9U226</accession>
<sequence>MRHLRLMRRLYLRRTGRRLGQRTQLRAQLGFQVRHERKSLPDVEAFAPRSSVPEDFGALNGSPVSNKESILAEVDLAIARLSNAGATSGRPPDVEVLFTEHKAYRGNLLGWIAHHLLFRFGHGLIRYTLPDGRQFCMNILGGEGLHLPGGQLVNLSNPQDYLYGTYHYDTGNQQGGLYNGAMVGVRIEKAPSGATEALHAYFMALDKRSRVGDRVAGPGSRGAIAQFQLLGGRTLSWMQENFPRLRHVGPGFRSTVLAGNCAQWTSLGMKWAGLIHRSRLYPKAIFVDTLEDQYFRGKKGGSNVHVVYYEQVLPNDHPNRYYRDYVNINSLVNPIYILRNLIYWDLKRFADVIVTVPEGTNVAVPRVNQGRLVPPHFLKYSQGIFVTTTTTLFLVFGAPDWLLEKAGVDGSLASRQKLALLWCLINWLVY</sequence>
<evidence type="ECO:0000313" key="1">
    <source>
        <dbReference type="EMBL" id="CAD8252059.1"/>
    </source>
</evidence>
<gene>
    <name evidence="1" type="ORF">PPYR1160_LOCUS1551</name>
</gene>
<dbReference type="EMBL" id="HBEA01002092">
    <property type="protein sequence ID" value="CAD8252059.1"/>
    <property type="molecule type" value="Transcribed_RNA"/>
</dbReference>
<dbReference type="AlphaFoldDB" id="A0A7R9U226"/>
<protein>
    <submittedName>
        <fullName evidence="1">Uncharacterized protein</fullName>
    </submittedName>
</protein>
<organism evidence="1">
    <name type="scientific">Pinguiococcus pyrenoidosus</name>
    <dbReference type="NCBI Taxonomy" id="172671"/>
    <lineage>
        <taxon>Eukaryota</taxon>
        <taxon>Sar</taxon>
        <taxon>Stramenopiles</taxon>
        <taxon>Ochrophyta</taxon>
        <taxon>Pinguiophyceae</taxon>
        <taxon>Pinguiochrysidales</taxon>
        <taxon>Pinguiochrysidaceae</taxon>
        <taxon>Pinguiococcus</taxon>
    </lineage>
</organism>
<reference evidence="1" key="1">
    <citation type="submission" date="2021-01" db="EMBL/GenBank/DDBJ databases">
        <authorList>
            <person name="Corre E."/>
            <person name="Pelletier E."/>
            <person name="Niang G."/>
            <person name="Scheremetjew M."/>
            <person name="Finn R."/>
            <person name="Kale V."/>
            <person name="Holt S."/>
            <person name="Cochrane G."/>
            <person name="Meng A."/>
            <person name="Brown T."/>
            <person name="Cohen L."/>
        </authorList>
    </citation>
    <scope>NUCLEOTIDE SEQUENCE</scope>
    <source>
        <strain evidence="1">CCMP2078</strain>
    </source>
</reference>